<accession>K1TPS9</accession>
<evidence type="ECO:0008006" key="2">
    <source>
        <dbReference type="Google" id="ProtNLM"/>
    </source>
</evidence>
<dbReference type="SUPFAM" id="SSF52540">
    <property type="entry name" value="P-loop containing nucleoside triphosphate hydrolases"/>
    <property type="match status" value="1"/>
</dbReference>
<dbReference type="Gene3D" id="3.40.50.300">
    <property type="entry name" value="P-loop containing nucleotide triphosphate hydrolases"/>
    <property type="match status" value="1"/>
</dbReference>
<name>K1TPS9_9ZZZZ</name>
<dbReference type="AlphaFoldDB" id="K1TPS9"/>
<gene>
    <name evidence="1" type="ORF">LEA_05399</name>
</gene>
<protein>
    <recommendedName>
        <fullName evidence="2">TraE protein</fullName>
    </recommendedName>
</protein>
<feature type="non-terminal residue" evidence="1">
    <location>
        <position position="136"/>
    </location>
</feature>
<reference evidence="1" key="1">
    <citation type="journal article" date="2013" name="Environ. Microbiol.">
        <title>Microbiota from the distal guts of lean and obese adolescents exhibit partial functional redundancy besides clear differences in community structure.</title>
        <authorList>
            <person name="Ferrer M."/>
            <person name="Ruiz A."/>
            <person name="Lanza F."/>
            <person name="Haange S.B."/>
            <person name="Oberbach A."/>
            <person name="Till H."/>
            <person name="Bargiela R."/>
            <person name="Campoy C."/>
            <person name="Segura M.T."/>
            <person name="Richter M."/>
            <person name="von Bergen M."/>
            <person name="Seifert J."/>
            <person name="Suarez A."/>
        </authorList>
    </citation>
    <scope>NUCLEOTIDE SEQUENCE</scope>
</reference>
<dbReference type="InterPro" id="IPR027417">
    <property type="entry name" value="P-loop_NTPase"/>
</dbReference>
<evidence type="ECO:0000313" key="1">
    <source>
        <dbReference type="EMBL" id="EKC75087.1"/>
    </source>
</evidence>
<dbReference type="EMBL" id="AJWY01003528">
    <property type="protein sequence ID" value="EKC75087.1"/>
    <property type="molecule type" value="Genomic_DNA"/>
</dbReference>
<comment type="caution">
    <text evidence="1">The sequence shown here is derived from an EMBL/GenBank/DDBJ whole genome shotgun (WGS) entry which is preliminary data.</text>
</comment>
<organism evidence="1">
    <name type="scientific">human gut metagenome</name>
    <dbReference type="NCBI Taxonomy" id="408170"/>
    <lineage>
        <taxon>unclassified sequences</taxon>
        <taxon>metagenomes</taxon>
        <taxon>organismal metagenomes</taxon>
    </lineage>
</organism>
<proteinExistence type="predicted"/>
<sequence length="136" mass="15109">MAERKKELESVCETVETIGKRNSCTIDTHYLKQREALNTALPIGVRQVETMRTLLTQSLAVLMPFNVQELNDSTGNYYGINQISKNVNIGNRKKLINGNGFVFGVPGSGKSFFCKMEMGSVFLSGDDEIIVIDPMN</sequence>